<gene>
    <name evidence="1" type="ORF">UW74_C0012G0007</name>
</gene>
<dbReference type="AlphaFoldDB" id="A0A0G1K558"/>
<name>A0A0G1K558_9BACT</name>
<comment type="caution">
    <text evidence="1">The sequence shown here is derived from an EMBL/GenBank/DDBJ whole genome shotgun (WGS) entry which is preliminary data.</text>
</comment>
<evidence type="ECO:0000313" key="2">
    <source>
        <dbReference type="Proteomes" id="UP000034889"/>
    </source>
</evidence>
<proteinExistence type="predicted"/>
<evidence type="ECO:0000313" key="1">
    <source>
        <dbReference type="EMBL" id="KKT78866.1"/>
    </source>
</evidence>
<organism evidence="1 2">
    <name type="scientific">Candidatus Giovannonibacteria bacterium GW2011_GWC2_44_8</name>
    <dbReference type="NCBI Taxonomy" id="1618657"/>
    <lineage>
        <taxon>Bacteria</taxon>
        <taxon>Candidatus Giovannoniibacteriota</taxon>
    </lineage>
</organism>
<reference evidence="1 2" key="1">
    <citation type="journal article" date="2015" name="Nature">
        <title>rRNA introns, odd ribosomes, and small enigmatic genomes across a large radiation of phyla.</title>
        <authorList>
            <person name="Brown C.T."/>
            <person name="Hug L.A."/>
            <person name="Thomas B.C."/>
            <person name="Sharon I."/>
            <person name="Castelle C.J."/>
            <person name="Singh A."/>
            <person name="Wilkins M.J."/>
            <person name="Williams K.H."/>
            <person name="Banfield J.F."/>
        </authorList>
    </citation>
    <scope>NUCLEOTIDE SEQUENCE [LARGE SCALE GENOMIC DNA]</scope>
</reference>
<protein>
    <submittedName>
        <fullName evidence="1">Uncharacterized protein</fullName>
    </submittedName>
</protein>
<dbReference type="EMBL" id="LCJM01000012">
    <property type="protein sequence ID" value="KKT78866.1"/>
    <property type="molecule type" value="Genomic_DNA"/>
</dbReference>
<dbReference type="Proteomes" id="UP000034889">
    <property type="component" value="Unassembled WGS sequence"/>
</dbReference>
<sequence length="60" mass="6462">MEKQESGSSKAYTCAKCGKKKERSEGSFVLEGSTFCCKDCCGDPSKGEHKKKAAAVCEFC</sequence>
<accession>A0A0G1K558</accession>